<evidence type="ECO:0000313" key="2">
    <source>
        <dbReference type="EMBL" id="KHS52746.1"/>
    </source>
</evidence>
<organism evidence="2 3">
    <name type="scientific">Brevibacterium linens</name>
    <dbReference type="NCBI Taxonomy" id="1703"/>
    <lineage>
        <taxon>Bacteria</taxon>
        <taxon>Bacillati</taxon>
        <taxon>Actinomycetota</taxon>
        <taxon>Actinomycetes</taxon>
        <taxon>Micrococcales</taxon>
        <taxon>Brevibacteriaceae</taxon>
        <taxon>Brevibacterium</taxon>
    </lineage>
</organism>
<sequence>MSTEKITTRPDFPRPGRAQAPTGDDVEKVFERFSPTYEQQAADVWDALEEQDLKVWITDGGEHDGEMICAGRAYDDAALVIHLEDPNEALAVAAAREAGKLDDYIASGLA</sequence>
<evidence type="ECO:0000256" key="1">
    <source>
        <dbReference type="SAM" id="MobiDB-lite"/>
    </source>
</evidence>
<accession>A0A0B9AAZ8</accession>
<comment type="caution">
    <text evidence="2">The sequence shown here is derived from an EMBL/GenBank/DDBJ whole genome shotgun (WGS) entry which is preliminary data.</text>
</comment>
<feature type="region of interest" description="Disordered" evidence="1">
    <location>
        <begin position="1"/>
        <end position="25"/>
    </location>
</feature>
<dbReference type="Proteomes" id="UP000031488">
    <property type="component" value="Unassembled WGS sequence"/>
</dbReference>
<gene>
    <name evidence="2" type="ORF">AE0388_1729</name>
</gene>
<dbReference type="EMBL" id="JTJZ01000018">
    <property type="protein sequence ID" value="KHS52746.1"/>
    <property type="molecule type" value="Genomic_DNA"/>
</dbReference>
<name>A0A0B9AAZ8_BRELN</name>
<feature type="compositionally biased region" description="Basic and acidic residues" evidence="1">
    <location>
        <begin position="1"/>
        <end position="14"/>
    </location>
</feature>
<dbReference type="AlphaFoldDB" id="A0A0B9AAZ8"/>
<dbReference type="OrthoDB" id="7777716at2"/>
<dbReference type="RefSeq" id="WP_039209154.1">
    <property type="nucleotide sequence ID" value="NZ_JTJZ01000018.1"/>
</dbReference>
<proteinExistence type="predicted"/>
<reference evidence="2 3" key="1">
    <citation type="submission" date="2014-11" db="EMBL/GenBank/DDBJ databases">
        <title>Draft Genome Sequence of Brevibacterium linens AE038-8.</title>
        <authorList>
            <person name="Maizel D."/>
            <person name="Utturkar S.M."/>
            <person name="Brown S.D."/>
            <person name="Ferrero M."/>
            <person name="Rosen B.P."/>
        </authorList>
    </citation>
    <scope>NUCLEOTIDE SEQUENCE [LARGE SCALE GENOMIC DNA]</scope>
    <source>
        <strain evidence="2 3">AE038-8</strain>
    </source>
</reference>
<keyword evidence="3" id="KW-1185">Reference proteome</keyword>
<evidence type="ECO:0000313" key="3">
    <source>
        <dbReference type="Proteomes" id="UP000031488"/>
    </source>
</evidence>
<dbReference type="PATRIC" id="fig|1703.6.peg.1611"/>
<protein>
    <submittedName>
        <fullName evidence="2">Uncharacterized protein</fullName>
    </submittedName>
</protein>